<dbReference type="RefSeq" id="WP_089235047.1">
    <property type="nucleotide sequence ID" value="NZ_FZOY01000010.1"/>
</dbReference>
<keyword evidence="8" id="KW-1185">Reference proteome</keyword>
<keyword evidence="3 5" id="KW-1133">Transmembrane helix</keyword>
<feature type="transmembrane region" description="Helical" evidence="5">
    <location>
        <begin position="26"/>
        <end position="43"/>
    </location>
</feature>
<feature type="domain" description="Integral membrane bound transporter" evidence="6">
    <location>
        <begin position="373"/>
        <end position="493"/>
    </location>
</feature>
<proteinExistence type="predicted"/>
<organism evidence="7 8">
    <name type="scientific">Tropicimonas sediminicola</name>
    <dbReference type="NCBI Taxonomy" id="1031541"/>
    <lineage>
        <taxon>Bacteria</taxon>
        <taxon>Pseudomonadati</taxon>
        <taxon>Pseudomonadota</taxon>
        <taxon>Alphaproteobacteria</taxon>
        <taxon>Rhodobacterales</taxon>
        <taxon>Roseobacteraceae</taxon>
        <taxon>Tropicimonas</taxon>
    </lineage>
</organism>
<feature type="transmembrane region" description="Helical" evidence="5">
    <location>
        <begin position="415"/>
        <end position="446"/>
    </location>
</feature>
<dbReference type="AlphaFoldDB" id="A0A239LMC6"/>
<dbReference type="Proteomes" id="UP000198426">
    <property type="component" value="Unassembled WGS sequence"/>
</dbReference>
<keyword evidence="2 5" id="KW-0812">Transmembrane</keyword>
<feature type="transmembrane region" description="Helical" evidence="5">
    <location>
        <begin position="482"/>
        <end position="499"/>
    </location>
</feature>
<dbReference type="EMBL" id="FZOY01000010">
    <property type="protein sequence ID" value="SNT31535.1"/>
    <property type="molecule type" value="Genomic_DNA"/>
</dbReference>
<protein>
    <submittedName>
        <fullName evidence="7">Uncharacterized membrane protein YccC</fullName>
    </submittedName>
</protein>
<dbReference type="GO" id="GO:0016020">
    <property type="term" value="C:membrane"/>
    <property type="evidence" value="ECO:0007669"/>
    <property type="project" value="UniProtKB-SubCell"/>
</dbReference>
<evidence type="ECO:0000259" key="6">
    <source>
        <dbReference type="Pfam" id="PF13515"/>
    </source>
</evidence>
<feature type="transmembrane region" description="Helical" evidence="5">
    <location>
        <begin position="73"/>
        <end position="91"/>
    </location>
</feature>
<accession>A0A239LMC6</accession>
<evidence type="ECO:0000256" key="3">
    <source>
        <dbReference type="ARBA" id="ARBA00022989"/>
    </source>
</evidence>
<feature type="transmembrane region" description="Helical" evidence="5">
    <location>
        <begin position="145"/>
        <end position="166"/>
    </location>
</feature>
<feature type="transmembrane region" description="Helical" evidence="5">
    <location>
        <begin position="452"/>
        <end position="470"/>
    </location>
</feature>
<dbReference type="InterPro" id="IPR049453">
    <property type="entry name" value="Memb_transporter_dom"/>
</dbReference>
<reference evidence="7 8" key="1">
    <citation type="submission" date="2017-06" db="EMBL/GenBank/DDBJ databases">
        <authorList>
            <person name="Kim H.J."/>
            <person name="Triplett B.A."/>
        </authorList>
    </citation>
    <scope>NUCLEOTIDE SEQUENCE [LARGE SCALE GENOMIC DNA]</scope>
    <source>
        <strain evidence="7 8">DSM 29339</strain>
    </source>
</reference>
<evidence type="ECO:0000256" key="2">
    <source>
        <dbReference type="ARBA" id="ARBA00022692"/>
    </source>
</evidence>
<evidence type="ECO:0000256" key="4">
    <source>
        <dbReference type="ARBA" id="ARBA00023136"/>
    </source>
</evidence>
<comment type="subcellular location">
    <subcellularLocation>
        <location evidence="1">Membrane</location>
        <topology evidence="1">Multi-pass membrane protein</topology>
    </subcellularLocation>
</comment>
<sequence>MLRRAARRLEVRSVDLVPEHFNRTEGYRAAVAVAVPLLVAVALGSKEMSWAVFAAFWTCLCDAPAPDRQRRQILSAFAVFGALIAFVGSWSASATPTASMVAGPVMVFLIILLSSAFPSAGLLGTLLAVVAVVAVGFPADPGTATVQALAYLGGAFWAFLLITAFWRLEPTAPLRHATHAVVLRLIDMAEALVATGDGSHRDAQWHSNHAEHRRAVRLAVERLNTLLERYRNEPDDTLAPFLNARDALEKTFNALIALDHAFIHRSGTAVERIATADAFRAAMLGWPVDREETAPDDARLRRGIDRIRRIRGKQSDPLMIGCLIALENATDLLRPSPDAPAEIPPRTAGHPSGKLRFQPKYAIRQTAGVVWVYYAAMVFGLGYPYWASMAVIVVLQGGARITWTRGLERILGSLLGGSIALLLLHATHSAAILSLGAILLAAVAIALRTVNYTVFVIFLTMLFIIVTEMLQPGTGIASARVLDNMIGSIAAMAAVFAIWPETEPSPRDRIERGVEAHRAYIEAVRSEAPAAEIRAARRAAGLASIEAEVAVHGLPGLTRRWKKLPHADASALKDLREMAGEGAVAWHRRLAIRTSRPSPNT</sequence>
<gene>
    <name evidence="7" type="ORF">SAMN05421757_110111</name>
</gene>
<dbReference type="OrthoDB" id="7491335at2"/>
<dbReference type="Pfam" id="PF13515">
    <property type="entry name" value="FUSC_2"/>
    <property type="match status" value="1"/>
</dbReference>
<evidence type="ECO:0000256" key="5">
    <source>
        <dbReference type="SAM" id="Phobius"/>
    </source>
</evidence>
<evidence type="ECO:0000256" key="1">
    <source>
        <dbReference type="ARBA" id="ARBA00004141"/>
    </source>
</evidence>
<evidence type="ECO:0000313" key="7">
    <source>
        <dbReference type="EMBL" id="SNT31535.1"/>
    </source>
</evidence>
<evidence type="ECO:0000313" key="8">
    <source>
        <dbReference type="Proteomes" id="UP000198426"/>
    </source>
</evidence>
<keyword evidence="4 5" id="KW-0472">Membrane</keyword>
<name>A0A239LMC6_9RHOB</name>